<feature type="domain" description="FecR protein" evidence="2">
    <location>
        <begin position="53"/>
        <end position="140"/>
    </location>
</feature>
<dbReference type="InterPro" id="IPR006860">
    <property type="entry name" value="FecR"/>
</dbReference>
<dbReference type="RefSeq" id="WP_011952076.1">
    <property type="nucleotide sequence ID" value="NZ_CP059319.1"/>
</dbReference>
<name>A0A975HE30_9SPHN</name>
<dbReference type="PANTHER" id="PTHR38731">
    <property type="entry name" value="LIPL45-RELATED LIPOPROTEIN-RELATED"/>
    <property type="match status" value="1"/>
</dbReference>
<feature type="chain" id="PRO_5037606610" evidence="1">
    <location>
        <begin position="21"/>
        <end position="143"/>
    </location>
</feature>
<accession>A0A975HE30</accession>
<reference evidence="3" key="1">
    <citation type="submission" date="2020-07" db="EMBL/GenBank/DDBJ databases">
        <authorList>
            <person name="Camacho E."/>
        </authorList>
    </citation>
    <scope>NUCLEOTIDE SEQUENCE</scope>
    <source>
        <strain evidence="3">MPO218</strain>
    </source>
</reference>
<evidence type="ECO:0000256" key="1">
    <source>
        <dbReference type="SAM" id="SignalP"/>
    </source>
</evidence>
<organism evidence="3 4">
    <name type="scientific">Rhizorhabdus wittichii</name>
    <dbReference type="NCBI Taxonomy" id="160791"/>
    <lineage>
        <taxon>Bacteria</taxon>
        <taxon>Pseudomonadati</taxon>
        <taxon>Pseudomonadota</taxon>
        <taxon>Alphaproteobacteria</taxon>
        <taxon>Sphingomonadales</taxon>
        <taxon>Sphingomonadaceae</taxon>
        <taxon>Rhizorhabdus</taxon>
    </lineage>
</organism>
<feature type="signal peptide" evidence="1">
    <location>
        <begin position="1"/>
        <end position="20"/>
    </location>
</feature>
<evidence type="ECO:0000313" key="3">
    <source>
        <dbReference type="EMBL" id="QTH21942.1"/>
    </source>
</evidence>
<sequence length="143" mass="15349">MRRAILTVLGLAIMAQPAWAEIGRIKRSVGATTVERGKAKLTPAPGFQLLPGDTLVTGKDGQMSLTFIDDTRFSVGPNSRIAVDDFNYDRTAQTGSFVTRVNRGSLAVVSGQIAKSKPDAMKVRTPTSLLGVRGTRFIVEVSK</sequence>
<dbReference type="Gene3D" id="2.60.120.1440">
    <property type="match status" value="1"/>
</dbReference>
<evidence type="ECO:0000259" key="2">
    <source>
        <dbReference type="Pfam" id="PF04773"/>
    </source>
</evidence>
<keyword evidence="1" id="KW-0732">Signal</keyword>
<dbReference type="PANTHER" id="PTHR38731:SF1">
    <property type="entry name" value="FECR PROTEIN DOMAIN-CONTAINING PROTEIN"/>
    <property type="match status" value="1"/>
</dbReference>
<reference evidence="3" key="2">
    <citation type="submission" date="2021-04" db="EMBL/GenBank/DDBJ databases">
        <title>Isolation and genomic analysis of the ibuprofen-degrading bacterium Sphingomonas strain MPO218.</title>
        <authorList>
            <person name="Aulestia M."/>
            <person name="Flores A."/>
            <person name="Mangas E.L."/>
            <person name="Perez-Pulido A.J."/>
            <person name="Santero E."/>
            <person name="Camacho E.M."/>
        </authorList>
    </citation>
    <scope>NUCLEOTIDE SEQUENCE</scope>
    <source>
        <strain evidence="3">MPO218</strain>
    </source>
</reference>
<dbReference type="Proteomes" id="UP000664914">
    <property type="component" value="Chromosome"/>
</dbReference>
<evidence type="ECO:0000313" key="4">
    <source>
        <dbReference type="Proteomes" id="UP000664914"/>
    </source>
</evidence>
<gene>
    <name evidence="3" type="ORF">HRJ34_27250</name>
</gene>
<protein>
    <submittedName>
        <fullName evidence="3">FecR domain-containing protein</fullName>
    </submittedName>
</protein>
<dbReference type="EMBL" id="CP059319">
    <property type="protein sequence ID" value="QTH21942.1"/>
    <property type="molecule type" value="Genomic_DNA"/>
</dbReference>
<dbReference type="Pfam" id="PF04773">
    <property type="entry name" value="FecR"/>
    <property type="match status" value="1"/>
</dbReference>
<dbReference type="AlphaFoldDB" id="A0A975HE30"/>
<proteinExistence type="predicted"/>